<evidence type="ECO:0000256" key="4">
    <source>
        <dbReference type="ARBA" id="ARBA00023136"/>
    </source>
</evidence>
<feature type="transmembrane region" description="Helical" evidence="5">
    <location>
        <begin position="390"/>
        <end position="411"/>
    </location>
</feature>
<feature type="transmembrane region" description="Helical" evidence="5">
    <location>
        <begin position="206"/>
        <end position="226"/>
    </location>
</feature>
<feature type="transmembrane region" description="Helical" evidence="5">
    <location>
        <begin position="305"/>
        <end position="330"/>
    </location>
</feature>
<feature type="transmembrane region" description="Helical" evidence="5">
    <location>
        <begin position="118"/>
        <end position="135"/>
    </location>
</feature>
<feature type="transmembrane region" description="Helical" evidence="5">
    <location>
        <begin position="91"/>
        <end position="109"/>
    </location>
</feature>
<keyword evidence="2 5" id="KW-0812">Transmembrane</keyword>
<evidence type="ECO:0000313" key="7">
    <source>
        <dbReference type="EMBL" id="WPH00966.1"/>
    </source>
</evidence>
<dbReference type="InterPro" id="IPR036259">
    <property type="entry name" value="MFS_trans_sf"/>
</dbReference>
<dbReference type="Proteomes" id="UP001303373">
    <property type="component" value="Chromosome 5"/>
</dbReference>
<evidence type="ECO:0000256" key="3">
    <source>
        <dbReference type="ARBA" id="ARBA00022989"/>
    </source>
</evidence>
<evidence type="ECO:0000256" key="2">
    <source>
        <dbReference type="ARBA" id="ARBA00022692"/>
    </source>
</evidence>
<feature type="transmembrane region" description="Helical" evidence="5">
    <location>
        <begin position="454"/>
        <end position="473"/>
    </location>
</feature>
<accession>A0AAQ3R4J6</accession>
<dbReference type="GO" id="GO:0022857">
    <property type="term" value="F:transmembrane transporter activity"/>
    <property type="evidence" value="ECO:0007669"/>
    <property type="project" value="InterPro"/>
</dbReference>
<feature type="transmembrane region" description="Helical" evidence="5">
    <location>
        <begin position="177"/>
        <end position="200"/>
    </location>
</feature>
<dbReference type="AlphaFoldDB" id="A0AAQ3R4J6"/>
<dbReference type="Gene3D" id="1.20.1250.20">
    <property type="entry name" value="MFS general substrate transporter like domains"/>
    <property type="match status" value="1"/>
</dbReference>
<sequence>MRLHSLRELDSSEGTVQLHDATGDGRLILNPTPDPNDPNDPLRWPIWKKHICFASICTLTFLTNYSIGGLAPAFYHLSLQFGKTQTETSGLLIWPILILGLFNFVWVPLGNFFGKRPVFVFASLLLCMCCLWGAVAQSFQSLLWSNIIAAVAGSSTEALGSSVVNDLYFLHQRGTMMGIYMISISGGNSIGPLVCGFVISSLSWRWHKWISFILVAINFLAIVLFCSETRYKRFKTCTPASSAVPSNENLGRSVSDVAKEVSASDQYHSKPVSVPKKTWIQQMSLRSGIGDTNLVKLFCRPLPMIVYPAVIFAFLCYAVNVAWVSAVNILSSFVLQAPPYNWKADINGLINIPGFLGNVIGSWLGGWLVDRYSNWRSKENGGIFEPESRLHLLIIPALVSSAGCLLFGYGVGKHLHWAAMFFGYGMLSVGLTFVPVVTTTYVSDSYLPVNADALLLVNGLKNVVAFGFLYGVVPWVSEAGYIDVFGTQAGIYVGIMFLAIPLIISGQRIRHKSGRWRIIL</sequence>
<feature type="transmembrane region" description="Helical" evidence="5">
    <location>
        <begin position="51"/>
        <end position="71"/>
    </location>
</feature>
<protein>
    <recommendedName>
        <fullName evidence="6">Major facilitator superfamily (MFS) profile domain-containing protein</fullName>
    </recommendedName>
</protein>
<gene>
    <name evidence="7" type="ORF">R9X50_00380000</name>
</gene>
<evidence type="ECO:0000259" key="6">
    <source>
        <dbReference type="PROSITE" id="PS50850"/>
    </source>
</evidence>
<evidence type="ECO:0000313" key="8">
    <source>
        <dbReference type="Proteomes" id="UP001303373"/>
    </source>
</evidence>
<dbReference type="SUPFAM" id="SSF103473">
    <property type="entry name" value="MFS general substrate transporter"/>
    <property type="match status" value="1"/>
</dbReference>
<proteinExistence type="predicted"/>
<dbReference type="PROSITE" id="PS50850">
    <property type="entry name" value="MFS"/>
    <property type="match status" value="1"/>
</dbReference>
<keyword evidence="4 5" id="KW-0472">Membrane</keyword>
<dbReference type="InterPro" id="IPR020846">
    <property type="entry name" value="MFS_dom"/>
</dbReference>
<dbReference type="EMBL" id="CP138584">
    <property type="protein sequence ID" value="WPH00966.1"/>
    <property type="molecule type" value="Genomic_DNA"/>
</dbReference>
<feature type="transmembrane region" description="Helical" evidence="5">
    <location>
        <begin position="417"/>
        <end position="442"/>
    </location>
</feature>
<feature type="transmembrane region" description="Helical" evidence="5">
    <location>
        <begin position="147"/>
        <end position="170"/>
    </location>
</feature>
<comment type="subcellular location">
    <subcellularLocation>
        <location evidence="1">Membrane</location>
        <topology evidence="1">Multi-pass membrane protein</topology>
    </subcellularLocation>
</comment>
<keyword evidence="3 5" id="KW-1133">Transmembrane helix</keyword>
<dbReference type="InterPro" id="IPR011701">
    <property type="entry name" value="MFS"/>
</dbReference>
<organism evidence="7 8">
    <name type="scientific">Acrodontium crateriforme</name>
    <dbReference type="NCBI Taxonomy" id="150365"/>
    <lineage>
        <taxon>Eukaryota</taxon>
        <taxon>Fungi</taxon>
        <taxon>Dikarya</taxon>
        <taxon>Ascomycota</taxon>
        <taxon>Pezizomycotina</taxon>
        <taxon>Dothideomycetes</taxon>
        <taxon>Dothideomycetidae</taxon>
        <taxon>Mycosphaerellales</taxon>
        <taxon>Teratosphaeriaceae</taxon>
        <taxon>Acrodontium</taxon>
    </lineage>
</organism>
<evidence type="ECO:0000256" key="1">
    <source>
        <dbReference type="ARBA" id="ARBA00004141"/>
    </source>
</evidence>
<keyword evidence="8" id="KW-1185">Reference proteome</keyword>
<feature type="transmembrane region" description="Helical" evidence="5">
    <location>
        <begin position="485"/>
        <end position="505"/>
    </location>
</feature>
<evidence type="ECO:0000256" key="5">
    <source>
        <dbReference type="SAM" id="Phobius"/>
    </source>
</evidence>
<feature type="domain" description="Major facilitator superfamily (MFS) profile" evidence="6">
    <location>
        <begin position="52"/>
        <end position="520"/>
    </location>
</feature>
<dbReference type="GO" id="GO:0005886">
    <property type="term" value="C:plasma membrane"/>
    <property type="evidence" value="ECO:0007669"/>
    <property type="project" value="TreeGrafter"/>
</dbReference>
<dbReference type="Pfam" id="PF07690">
    <property type="entry name" value="MFS_1"/>
    <property type="match status" value="1"/>
</dbReference>
<reference evidence="7 8" key="1">
    <citation type="submission" date="2023-11" db="EMBL/GenBank/DDBJ databases">
        <title>An acidophilic fungus is an integral part of prey digestion in a carnivorous sundew plant.</title>
        <authorList>
            <person name="Tsai I.J."/>
        </authorList>
    </citation>
    <scope>NUCLEOTIDE SEQUENCE [LARGE SCALE GENOMIC DNA]</scope>
    <source>
        <strain evidence="7">169a</strain>
    </source>
</reference>
<dbReference type="PANTHER" id="PTHR23502:SF181">
    <property type="entry name" value="MAJOR FACILITATOR SUPERFAMILY (MFS) PROFILE DOMAIN-CONTAINING PROTEIN"/>
    <property type="match status" value="1"/>
</dbReference>
<feature type="transmembrane region" description="Helical" evidence="5">
    <location>
        <begin position="350"/>
        <end position="369"/>
    </location>
</feature>
<dbReference type="PANTHER" id="PTHR23502">
    <property type="entry name" value="MAJOR FACILITATOR SUPERFAMILY"/>
    <property type="match status" value="1"/>
</dbReference>
<name>A0AAQ3R4J6_9PEZI</name>